<evidence type="ECO:0000313" key="8">
    <source>
        <dbReference type="Proteomes" id="UP000507470"/>
    </source>
</evidence>
<dbReference type="Gene3D" id="2.60.120.290">
    <property type="entry name" value="Spermadhesin, CUB domain"/>
    <property type="match status" value="5"/>
</dbReference>
<keyword evidence="8" id="KW-1185">Reference proteome</keyword>
<feature type="domain" description="CUB" evidence="6">
    <location>
        <begin position="469"/>
        <end position="581"/>
    </location>
</feature>
<keyword evidence="4" id="KW-0472">Membrane</keyword>
<evidence type="ECO:0000313" key="7">
    <source>
        <dbReference type="EMBL" id="CAC5421654.1"/>
    </source>
</evidence>
<dbReference type="PANTHER" id="PTHR24251">
    <property type="entry name" value="OVOCHYMASE-RELATED"/>
    <property type="match status" value="1"/>
</dbReference>
<dbReference type="InterPro" id="IPR002172">
    <property type="entry name" value="LDrepeatLR_classA_rpt"/>
</dbReference>
<dbReference type="PROSITE" id="PS01180">
    <property type="entry name" value="CUB"/>
    <property type="match status" value="4"/>
</dbReference>
<evidence type="ECO:0000256" key="1">
    <source>
        <dbReference type="ARBA" id="ARBA00022737"/>
    </source>
</evidence>
<evidence type="ECO:0000256" key="5">
    <source>
        <dbReference type="SAM" id="SignalP"/>
    </source>
</evidence>
<feature type="domain" description="CUB" evidence="6">
    <location>
        <begin position="729"/>
        <end position="847"/>
    </location>
</feature>
<reference evidence="7 8" key="1">
    <citation type="submission" date="2020-06" db="EMBL/GenBank/DDBJ databases">
        <authorList>
            <person name="Li R."/>
            <person name="Bekaert M."/>
        </authorList>
    </citation>
    <scope>NUCLEOTIDE SEQUENCE [LARGE SCALE GENOMIC DNA]</scope>
    <source>
        <strain evidence="8">wild</strain>
    </source>
</reference>
<dbReference type="OrthoDB" id="6514358at2759"/>
<evidence type="ECO:0000256" key="2">
    <source>
        <dbReference type="ARBA" id="ARBA00023157"/>
    </source>
</evidence>
<proteinExistence type="predicted"/>
<protein>
    <submittedName>
        <fullName evidence="7">CUBN</fullName>
    </submittedName>
</protein>
<dbReference type="Pfam" id="PF00431">
    <property type="entry name" value="CUB"/>
    <property type="match status" value="1"/>
</dbReference>
<feature type="chain" id="PRO_5026991438" evidence="5">
    <location>
        <begin position="18"/>
        <end position="1101"/>
    </location>
</feature>
<dbReference type="SMART" id="SM00042">
    <property type="entry name" value="CUB"/>
    <property type="match status" value="5"/>
</dbReference>
<dbReference type="SUPFAM" id="SSF49854">
    <property type="entry name" value="Spermadhesin, CUB domain"/>
    <property type="match status" value="5"/>
</dbReference>
<organism evidence="7 8">
    <name type="scientific">Mytilus coruscus</name>
    <name type="common">Sea mussel</name>
    <dbReference type="NCBI Taxonomy" id="42192"/>
    <lineage>
        <taxon>Eukaryota</taxon>
        <taxon>Metazoa</taxon>
        <taxon>Spiralia</taxon>
        <taxon>Lophotrochozoa</taxon>
        <taxon>Mollusca</taxon>
        <taxon>Bivalvia</taxon>
        <taxon>Autobranchia</taxon>
        <taxon>Pteriomorphia</taxon>
        <taxon>Mytilida</taxon>
        <taxon>Mytiloidea</taxon>
        <taxon>Mytilidae</taxon>
        <taxon>Mytilinae</taxon>
        <taxon>Mytilus</taxon>
    </lineage>
</organism>
<sequence>MFRLVCMVIIFVDISAAVSTCNKTVNINSLVTTIDLKDTVKPNVCTWTLESPSSTTIVVKIIDIQLRGGLDRVIALDGPAENSSLIQQCGLNCNLKGSFLVSSENQMLIQTYLDGNEDIRIFSVQAWAQDNGGRFYDKGYITLKNSTDNSSYYQLHSTIKNPDEKQQVQLILNDSLMYPASSVKVYDGISDQDPLLANFRTKEQFVPITSSQQDLLVVTEGFNELLYFGGSFDSVKPGCHKLSSGSSGSFSLDRKNFMTECDWLINPTMSSGNIILDLSSVDLCENETLVIYEGLSSFGQKLATITKKTQLSSYPLFSATAANGLSIFLDRPTSNSTCKTSPFSGSYWTVQGCSGDLQPSGMITSPLYPSQYPLNYVCQWNVKPVDKTTSLYVTFNTLDMSGATNINVDVKSKHVANYTGSALPASDLVTKITSNTSASIVFDSNTGNLGTGIEIPGQGFSLSYKILECGSQINAGNGTLSSDTDVPANVTECIWVITVPKAASQFKNSVSLKLNIAGGRKGYKIELRDGGSVRSSLLYSGLESMSTVTTNNMVWVRYAQNSTENDVAAVNTSFNLYFDTFTLTLCNKISRLPYDEYILHRKNFSAKCTWAISPEQTSGNIIFEIRSTELCDNETLYVYEGGPLTGRKLGTVTKTTQLSRYPKFSASVKKGLSLSRKLNSIMDMEVSSLLKVPKFMTEIDKHVHEKEGTSSECNSTVVVQGSYWTVPDCSADLVNTGTITNLTSPLYPDRYPLNSLCTWTTKPLPGNKTASVYVTVNKVDLRDGNNVKVMNKGKPLSYYTGSELLPDTVARVTDNTTASIVFDSSIMNNGTGLQTPGYGFSLSYRFLECGASLSAENGTLSSLTDIPTNATECIWVITVPPTTGKTGVNIISFKVDIKGVAKWQNLELRDGGRATSPLLNHDLSMTKSLSFLTRYNVLWIHYRIKTTGDDIMSDTKFSFKLSFKTYSCDIKHQCRNGVCLHPDWKCNGVDDCDDNTDEADCITSSKDKGAILRYLLAILRYLLAILRYMLDILRYVLAILRYVLAIPRYLLAILRYLLAILDMFVSHTQVFLSHTQVFLLHTQVCVSHTQIFFWKSYCQIC</sequence>
<comment type="caution">
    <text evidence="3">Lacks conserved residue(s) required for the propagation of feature annotation.</text>
</comment>
<dbReference type="SUPFAM" id="SSF57424">
    <property type="entry name" value="LDL receptor-like module"/>
    <property type="match status" value="1"/>
</dbReference>
<keyword evidence="5" id="KW-0732">Signal</keyword>
<keyword evidence="4" id="KW-1133">Transmembrane helix</keyword>
<dbReference type="InterPro" id="IPR036055">
    <property type="entry name" value="LDL_receptor-like_sf"/>
</dbReference>
<keyword evidence="1" id="KW-0677">Repeat</keyword>
<name>A0A6J8EM56_MYTCO</name>
<accession>A0A6J8EM56</accession>
<dbReference type="AlphaFoldDB" id="A0A6J8EM56"/>
<dbReference type="CDD" id="cd00112">
    <property type="entry name" value="LDLa"/>
    <property type="match status" value="1"/>
</dbReference>
<dbReference type="InterPro" id="IPR023415">
    <property type="entry name" value="LDLR_class-A_CS"/>
</dbReference>
<dbReference type="Gene3D" id="4.10.400.10">
    <property type="entry name" value="Low-density Lipoprotein Receptor"/>
    <property type="match status" value="1"/>
</dbReference>
<dbReference type="InterPro" id="IPR035914">
    <property type="entry name" value="Sperma_CUB_dom_sf"/>
</dbReference>
<dbReference type="CDD" id="cd00041">
    <property type="entry name" value="CUB"/>
    <property type="match status" value="1"/>
</dbReference>
<dbReference type="PROSITE" id="PS01209">
    <property type="entry name" value="LDLRA_1"/>
    <property type="match status" value="1"/>
</dbReference>
<evidence type="ECO:0000259" key="6">
    <source>
        <dbReference type="PROSITE" id="PS01180"/>
    </source>
</evidence>
<gene>
    <name evidence="7" type="ORF">MCOR_53749</name>
</gene>
<feature type="disulfide bond" evidence="3">
    <location>
        <begin position="974"/>
        <end position="992"/>
    </location>
</feature>
<dbReference type="Proteomes" id="UP000507470">
    <property type="component" value="Unassembled WGS sequence"/>
</dbReference>
<dbReference type="EMBL" id="CACVKT020009368">
    <property type="protein sequence ID" value="CAC5421654.1"/>
    <property type="molecule type" value="Genomic_DNA"/>
</dbReference>
<feature type="domain" description="CUB" evidence="6">
    <location>
        <begin position="344"/>
        <end position="467"/>
    </location>
</feature>
<dbReference type="Pfam" id="PF00057">
    <property type="entry name" value="Ldl_recept_a"/>
    <property type="match status" value="1"/>
</dbReference>
<evidence type="ECO:0000256" key="4">
    <source>
        <dbReference type="SAM" id="Phobius"/>
    </source>
</evidence>
<keyword evidence="2 3" id="KW-1015">Disulfide bond</keyword>
<dbReference type="SMART" id="SM00192">
    <property type="entry name" value="LDLa"/>
    <property type="match status" value="1"/>
</dbReference>
<dbReference type="InterPro" id="IPR000859">
    <property type="entry name" value="CUB_dom"/>
</dbReference>
<feature type="signal peptide" evidence="5">
    <location>
        <begin position="1"/>
        <end position="17"/>
    </location>
</feature>
<feature type="disulfide bond" evidence="3">
    <location>
        <begin position="986"/>
        <end position="1001"/>
    </location>
</feature>
<feature type="transmembrane region" description="Helical" evidence="4">
    <location>
        <begin position="1042"/>
        <end position="1065"/>
    </location>
</feature>
<feature type="domain" description="CUB" evidence="6">
    <location>
        <begin position="849"/>
        <end position="966"/>
    </location>
</feature>
<dbReference type="PANTHER" id="PTHR24251:SF30">
    <property type="entry name" value="MEMBRANE FRIZZLED-RELATED PROTEIN"/>
    <property type="match status" value="1"/>
</dbReference>
<keyword evidence="4" id="KW-0812">Transmembrane</keyword>
<evidence type="ECO:0000256" key="3">
    <source>
        <dbReference type="PROSITE-ProRule" id="PRU00124"/>
    </source>
</evidence>
<dbReference type="PROSITE" id="PS50068">
    <property type="entry name" value="LDLRA_2"/>
    <property type="match status" value="1"/>
</dbReference>